<dbReference type="InterPro" id="IPR034032">
    <property type="entry name" value="Zn_MMP-like_bac"/>
</dbReference>
<evidence type="ECO:0000259" key="4">
    <source>
        <dbReference type="Pfam" id="PF17148"/>
    </source>
</evidence>
<keyword evidence="6" id="KW-0645">Protease</keyword>
<accession>A0ABX2EU33</accession>
<organism evidence="6 7">
    <name type="scientific">Pseudaquabacterium terrae</name>
    <dbReference type="NCBI Taxonomy" id="2732868"/>
    <lineage>
        <taxon>Bacteria</taxon>
        <taxon>Pseudomonadati</taxon>
        <taxon>Pseudomonadota</taxon>
        <taxon>Betaproteobacteria</taxon>
        <taxon>Burkholderiales</taxon>
        <taxon>Sphaerotilaceae</taxon>
        <taxon>Pseudaquabacterium</taxon>
    </lineage>
</organism>
<proteinExistence type="predicted"/>
<dbReference type="InterPro" id="IPR032534">
    <property type="entry name" value="EcxA_zinc-bd"/>
</dbReference>
<feature type="domain" description="DUF5118" evidence="5">
    <location>
        <begin position="87"/>
        <end position="130"/>
    </location>
</feature>
<feature type="domain" description="EcxA zinc-binding" evidence="3">
    <location>
        <begin position="525"/>
        <end position="847"/>
    </location>
</feature>
<keyword evidence="6" id="KW-0378">Hydrolase</keyword>
<dbReference type="GO" id="GO:0008237">
    <property type="term" value="F:metallopeptidase activity"/>
    <property type="evidence" value="ECO:0007669"/>
    <property type="project" value="UniProtKB-KW"/>
</dbReference>
<dbReference type="CDD" id="cd04276">
    <property type="entry name" value="ZnMc_MMP_like_2"/>
    <property type="match status" value="1"/>
</dbReference>
<feature type="chain" id="PRO_5046954678" evidence="2">
    <location>
        <begin position="38"/>
        <end position="932"/>
    </location>
</feature>
<feature type="signal peptide" evidence="2">
    <location>
        <begin position="1"/>
        <end position="37"/>
    </location>
</feature>
<evidence type="ECO:0000259" key="3">
    <source>
        <dbReference type="Pfam" id="PF16313"/>
    </source>
</evidence>
<comment type="caution">
    <text evidence="6">The sequence shown here is derived from an EMBL/GenBank/DDBJ whole genome shotgun (WGS) entry which is preliminary data.</text>
</comment>
<evidence type="ECO:0000313" key="7">
    <source>
        <dbReference type="Proteomes" id="UP000737171"/>
    </source>
</evidence>
<name>A0ABX2EU33_9BURK</name>
<keyword evidence="7" id="KW-1185">Reference proteome</keyword>
<evidence type="ECO:0000313" key="6">
    <source>
        <dbReference type="EMBL" id="NRF72044.1"/>
    </source>
</evidence>
<dbReference type="Proteomes" id="UP000737171">
    <property type="component" value="Unassembled WGS sequence"/>
</dbReference>
<sequence length="932" mass="100812">MHPANDPSARPRLPVTLRLSALAAAALLGACATTQPAATGAPSPAAPATTGAEAPKAATGPAAAASGPATGASAVATRPTPPDPTAPKPFAEVSKGATRQDGLFPIWRKDEKVWLEIPRSALNKPFLFDVNIASSIGERGLYASQMGPSTMAEWRRIGNQVQLIALNTQFRAQGGSQRAVEQAFSPSLIGSVGVASADDAERKAFLIDAGFLLSDIPGYSTRIEAAFRLPYGPDRANSYFESARAEAQLSTLAARMHFVTARIPAPPMTPSPVPMPSPPQTVPDPRSFFVTYVYNFQALPETAMRPRLTDPRVGHFPQSFTDFSSDLKANPRVHYVRRWRLEKKDPAAEISEPVTPITFWIDKNVPERYRGAVEGGIVEWNKAFERIGFKNAVVAKQQPDDANWDNMDGKHASIRWFVGADVGFAIGPSRADPRSGEILDADIGMSDVFARGSRRMIVEDVGRSAATAQGMPAMPGAFTAHGLPGFASHAGHDAHFCSYAHEAAAEMHFALDILEARGDIAPDSPEAEAFVQQVIKDTIMHEVGHTLGLKHNFKASTTIAGAQLKDKAFTDANSISGSVMDYNAYNIALKGEPQAGFNMTTLGAYDYWAIEYAYKPLDAAAEGAELARIAARSTEPALAFGDDTDAGGFGPYDGMDPLANRFDLGDDPLAYYKRRLQLSQELWSRVQERPAQAGEDPLRRPRSMMAGFNQLYRSAELVGKYVGGMHAVRDLPGTTGRASLKPVEPAKQREALQFLATGLFSIDSFRFKPEFLSSLTVDYNEWDRPSVNLPAAVARVQIVALDRLLGAPTAQRLLDLPGYVPESQRKGLISLAEVYGTLQSSIWSELKSGSEIDRLRRNLQREHLKRVQALLLRSTSSLPPDALSLARLHATQLQADLRKAAAKPGLSIETQAHLADSLGVLTEALRATMQRS</sequence>
<dbReference type="InterPro" id="IPR024079">
    <property type="entry name" value="MetalloPept_cat_dom_sf"/>
</dbReference>
<evidence type="ECO:0000259" key="5">
    <source>
        <dbReference type="Pfam" id="PF17162"/>
    </source>
</evidence>
<evidence type="ECO:0000256" key="2">
    <source>
        <dbReference type="SAM" id="SignalP"/>
    </source>
</evidence>
<keyword evidence="6" id="KW-0482">Metalloprotease</keyword>
<dbReference type="InterPro" id="IPR033428">
    <property type="entry name" value="DUF5118"/>
</dbReference>
<dbReference type="Pfam" id="PF17148">
    <property type="entry name" value="DUF5117"/>
    <property type="match status" value="1"/>
</dbReference>
<dbReference type="PANTHER" id="PTHR38478:SF1">
    <property type="entry name" value="ZINC DEPENDENT METALLOPROTEASE DOMAIN LIPOPROTEIN"/>
    <property type="match status" value="1"/>
</dbReference>
<protein>
    <submittedName>
        <fullName evidence="6">Zinc-dependent metalloprotease</fullName>
    </submittedName>
</protein>
<feature type="domain" description="DUF5117" evidence="4">
    <location>
        <begin position="146"/>
        <end position="344"/>
    </location>
</feature>
<feature type="region of interest" description="Disordered" evidence="1">
    <location>
        <begin position="35"/>
        <end position="95"/>
    </location>
</feature>
<dbReference type="InterPro" id="IPR033413">
    <property type="entry name" value="DUF5117"/>
</dbReference>
<dbReference type="PANTHER" id="PTHR38478">
    <property type="entry name" value="PEPTIDASE M1A AND M12B"/>
    <property type="match status" value="1"/>
</dbReference>
<gene>
    <name evidence="6" type="ORF">HLB44_34170</name>
</gene>
<dbReference type="SUPFAM" id="SSF55486">
    <property type="entry name" value="Metalloproteases ('zincins'), catalytic domain"/>
    <property type="match status" value="1"/>
</dbReference>
<keyword evidence="2" id="KW-0732">Signal</keyword>
<dbReference type="Gene3D" id="3.40.390.10">
    <property type="entry name" value="Collagenase (Catalytic Domain)"/>
    <property type="match status" value="1"/>
</dbReference>
<evidence type="ECO:0000256" key="1">
    <source>
        <dbReference type="SAM" id="MobiDB-lite"/>
    </source>
</evidence>
<dbReference type="Pfam" id="PF17162">
    <property type="entry name" value="DUF5118"/>
    <property type="match status" value="1"/>
</dbReference>
<reference evidence="6 7" key="1">
    <citation type="submission" date="2020-05" db="EMBL/GenBank/DDBJ databases">
        <title>Aquincola sp. isolate from soil.</title>
        <authorList>
            <person name="Han J."/>
            <person name="Kim D.-U."/>
        </authorList>
    </citation>
    <scope>NUCLEOTIDE SEQUENCE [LARGE SCALE GENOMIC DNA]</scope>
    <source>
        <strain evidence="6 7">S2</strain>
    </source>
</reference>
<feature type="compositionally biased region" description="Low complexity" evidence="1">
    <location>
        <begin position="35"/>
        <end position="78"/>
    </location>
</feature>
<dbReference type="EMBL" id="JABRWJ010000017">
    <property type="protein sequence ID" value="NRF72044.1"/>
    <property type="molecule type" value="Genomic_DNA"/>
</dbReference>
<dbReference type="Pfam" id="PF16313">
    <property type="entry name" value="DUF4953"/>
    <property type="match status" value="1"/>
</dbReference>